<dbReference type="OrthoDB" id="9791827at2"/>
<evidence type="ECO:0000313" key="3">
    <source>
        <dbReference type="Proteomes" id="UP000199220"/>
    </source>
</evidence>
<dbReference type="Proteomes" id="UP000199220">
    <property type="component" value="Unassembled WGS sequence"/>
</dbReference>
<organism evidence="2 3">
    <name type="scientific">Ruania alba</name>
    <dbReference type="NCBI Taxonomy" id="648782"/>
    <lineage>
        <taxon>Bacteria</taxon>
        <taxon>Bacillati</taxon>
        <taxon>Actinomycetota</taxon>
        <taxon>Actinomycetes</taxon>
        <taxon>Micrococcales</taxon>
        <taxon>Ruaniaceae</taxon>
        <taxon>Ruania</taxon>
    </lineage>
</organism>
<dbReference type="InterPro" id="IPR029465">
    <property type="entry name" value="ATPgrasp_TupA"/>
</dbReference>
<dbReference type="Pfam" id="PF14305">
    <property type="entry name" value="ATPgrasp_TupA"/>
    <property type="match status" value="1"/>
</dbReference>
<dbReference type="EMBL" id="FNTX01000002">
    <property type="protein sequence ID" value="SEE98694.1"/>
    <property type="molecule type" value="Genomic_DNA"/>
</dbReference>
<gene>
    <name evidence="2" type="ORF">SAMN04488554_4138</name>
</gene>
<dbReference type="AlphaFoldDB" id="A0A1H5NAZ5"/>
<proteinExistence type="predicted"/>
<accession>A0A1H5NAZ5</accession>
<sequence length="430" mass="47680">MFGSSLRQRALGAFILLVGAASAVLAAFGQSSAALVGLVVMVTLILGMQLEARPRQVETRTRVRWIQRAWRRLDRQRHQPAEVAVAHDNDAAAQIRTLEGELASARGETSRLDDLARASYRQSIRQYIRVVRAEHRLREDEKSAALLLPFKLRNLEFAASHGIGVPEVYRAWPDLASMDLHDLPDSFVLKSDGGAGSVGVFPLKRTGGKYRLLGKDEVLSEADLKDRFDELGSRARAPYFAEELLHAADGGPIPLDIKCYMFYGEVGHVLVRRVAEHGDPSTIRLKFVDERGQDFGPVALGRRHNHSIPRPAQLPQVVQAARHLSRAVGLPFCRVDLYETTRGIVLGEITRAPSGGNERFVEAHDELLGRRWIQSEARLQHDLTVGRPYGAIFGSHADLHLYPEAAPSRAAAARRTILDCSHWCVDADRA</sequence>
<dbReference type="STRING" id="648782.SAMN04488554_4138"/>
<evidence type="ECO:0000313" key="2">
    <source>
        <dbReference type="EMBL" id="SEE98694.1"/>
    </source>
</evidence>
<keyword evidence="3" id="KW-1185">Reference proteome</keyword>
<protein>
    <submittedName>
        <fullName evidence="2">TupA-like ATPgrasp</fullName>
    </submittedName>
</protein>
<name>A0A1H5NAZ5_9MICO</name>
<evidence type="ECO:0000256" key="1">
    <source>
        <dbReference type="SAM" id="Phobius"/>
    </source>
</evidence>
<reference evidence="3" key="1">
    <citation type="submission" date="2016-10" db="EMBL/GenBank/DDBJ databases">
        <authorList>
            <person name="Varghese N."/>
            <person name="Submissions S."/>
        </authorList>
    </citation>
    <scope>NUCLEOTIDE SEQUENCE [LARGE SCALE GENOMIC DNA]</scope>
    <source>
        <strain evidence="3">DSM 21368</strain>
    </source>
</reference>
<dbReference type="SUPFAM" id="SSF56059">
    <property type="entry name" value="Glutathione synthetase ATP-binding domain-like"/>
    <property type="match status" value="1"/>
</dbReference>
<dbReference type="RefSeq" id="WP_089775243.1">
    <property type="nucleotide sequence ID" value="NZ_FNTX01000002.1"/>
</dbReference>
<feature type="transmembrane region" description="Helical" evidence="1">
    <location>
        <begin position="33"/>
        <end position="52"/>
    </location>
</feature>
<keyword evidence="1" id="KW-0812">Transmembrane</keyword>
<keyword evidence="1" id="KW-0472">Membrane</keyword>
<keyword evidence="1" id="KW-1133">Transmembrane helix</keyword>